<dbReference type="InterPro" id="IPR052895">
    <property type="entry name" value="HetReg/Transcr_Mod"/>
</dbReference>
<accession>A0A6A6QFG4</accession>
<dbReference type="Proteomes" id="UP000799750">
    <property type="component" value="Unassembled WGS sequence"/>
</dbReference>
<dbReference type="Pfam" id="PF26639">
    <property type="entry name" value="Het-6_barrel"/>
    <property type="match status" value="1"/>
</dbReference>
<evidence type="ECO:0000313" key="1">
    <source>
        <dbReference type="EMBL" id="KAF2491138.1"/>
    </source>
</evidence>
<dbReference type="AlphaFoldDB" id="A0A6A6QFG4"/>
<name>A0A6A6QFG4_9PEZI</name>
<sequence length="140" mass="16137">MDTEFETKCNFFCSLTRQHDPALSFDEIWREIHTAKFSTDSFIRMFNTVLAFCHRRRLFITEEGYMGLGPEALEVGDRVAILLGGETPFVLRTAFQDYEYHGASSQYQLVGECYVRDMMSGEIIEVWKSGQLVSEDIVLV</sequence>
<keyword evidence="2" id="KW-1185">Reference proteome</keyword>
<dbReference type="EMBL" id="MU004196">
    <property type="protein sequence ID" value="KAF2491138.1"/>
    <property type="molecule type" value="Genomic_DNA"/>
</dbReference>
<reference evidence="1" key="1">
    <citation type="journal article" date="2020" name="Stud. Mycol.">
        <title>101 Dothideomycetes genomes: a test case for predicting lifestyles and emergence of pathogens.</title>
        <authorList>
            <person name="Haridas S."/>
            <person name="Albert R."/>
            <person name="Binder M."/>
            <person name="Bloem J."/>
            <person name="Labutti K."/>
            <person name="Salamov A."/>
            <person name="Andreopoulos B."/>
            <person name="Baker S."/>
            <person name="Barry K."/>
            <person name="Bills G."/>
            <person name="Bluhm B."/>
            <person name="Cannon C."/>
            <person name="Castanera R."/>
            <person name="Culley D."/>
            <person name="Daum C."/>
            <person name="Ezra D."/>
            <person name="Gonzalez J."/>
            <person name="Henrissat B."/>
            <person name="Kuo A."/>
            <person name="Liang C."/>
            <person name="Lipzen A."/>
            <person name="Lutzoni F."/>
            <person name="Magnuson J."/>
            <person name="Mondo S."/>
            <person name="Nolan M."/>
            <person name="Ohm R."/>
            <person name="Pangilinan J."/>
            <person name="Park H.-J."/>
            <person name="Ramirez L."/>
            <person name="Alfaro M."/>
            <person name="Sun H."/>
            <person name="Tritt A."/>
            <person name="Yoshinaga Y."/>
            <person name="Zwiers L.-H."/>
            <person name="Turgeon B."/>
            <person name="Goodwin S."/>
            <person name="Spatafora J."/>
            <person name="Crous P."/>
            <person name="Grigoriev I."/>
        </authorList>
    </citation>
    <scope>NUCLEOTIDE SEQUENCE</scope>
    <source>
        <strain evidence="1">CBS 269.34</strain>
    </source>
</reference>
<organism evidence="1 2">
    <name type="scientific">Lophium mytilinum</name>
    <dbReference type="NCBI Taxonomy" id="390894"/>
    <lineage>
        <taxon>Eukaryota</taxon>
        <taxon>Fungi</taxon>
        <taxon>Dikarya</taxon>
        <taxon>Ascomycota</taxon>
        <taxon>Pezizomycotina</taxon>
        <taxon>Dothideomycetes</taxon>
        <taxon>Pleosporomycetidae</taxon>
        <taxon>Mytilinidiales</taxon>
        <taxon>Mytilinidiaceae</taxon>
        <taxon>Lophium</taxon>
    </lineage>
</organism>
<proteinExistence type="predicted"/>
<dbReference type="PANTHER" id="PTHR24148">
    <property type="entry name" value="ANKYRIN REPEAT DOMAIN-CONTAINING PROTEIN 39 HOMOLOG-RELATED"/>
    <property type="match status" value="1"/>
</dbReference>
<dbReference type="OrthoDB" id="2157530at2759"/>
<protein>
    <recommendedName>
        <fullName evidence="3">Heterokaryon incompatibility domain-containing protein</fullName>
    </recommendedName>
</protein>
<gene>
    <name evidence="1" type="ORF">BU16DRAFT_566051</name>
</gene>
<evidence type="ECO:0008006" key="3">
    <source>
        <dbReference type="Google" id="ProtNLM"/>
    </source>
</evidence>
<dbReference type="PANTHER" id="PTHR24148:SF64">
    <property type="entry name" value="HETEROKARYON INCOMPATIBILITY DOMAIN-CONTAINING PROTEIN"/>
    <property type="match status" value="1"/>
</dbReference>
<evidence type="ECO:0000313" key="2">
    <source>
        <dbReference type="Proteomes" id="UP000799750"/>
    </source>
</evidence>